<dbReference type="SUPFAM" id="SSF53613">
    <property type="entry name" value="Ribokinase-like"/>
    <property type="match status" value="1"/>
</dbReference>
<dbReference type="EMBL" id="WHJE01000006">
    <property type="protein sequence ID" value="KAE8765689.1"/>
    <property type="molecule type" value="Genomic_DNA"/>
</dbReference>
<feature type="binding site" evidence="12">
    <location>
        <position position="185"/>
    </location>
    <ligand>
        <name>ATP</name>
        <dbReference type="ChEBI" id="CHEBI:30616"/>
    </ligand>
</feature>
<evidence type="ECO:0000256" key="12">
    <source>
        <dbReference type="HAMAP-Rule" id="MF_01987"/>
    </source>
</evidence>
<feature type="binding site" evidence="12">
    <location>
        <begin position="251"/>
        <end position="252"/>
    </location>
    <ligand>
        <name>ATP</name>
        <dbReference type="ChEBI" id="CHEBI:30616"/>
    </ligand>
</feature>
<evidence type="ECO:0000256" key="4">
    <source>
        <dbReference type="ARBA" id="ARBA00022679"/>
    </source>
</evidence>
<evidence type="ECO:0000313" key="14">
    <source>
        <dbReference type="EMBL" id="KAE8765689.1"/>
    </source>
</evidence>
<feature type="binding site" evidence="12">
    <location>
        <position position="144"/>
    </location>
    <ligand>
        <name>substrate</name>
    </ligand>
</feature>
<comment type="catalytic activity">
    <reaction evidence="12">
        <text>D-ribose + ATP = D-ribose 5-phosphate + ADP + H(+)</text>
        <dbReference type="Rhea" id="RHEA:13697"/>
        <dbReference type="ChEBI" id="CHEBI:15378"/>
        <dbReference type="ChEBI" id="CHEBI:30616"/>
        <dbReference type="ChEBI" id="CHEBI:47013"/>
        <dbReference type="ChEBI" id="CHEBI:78346"/>
        <dbReference type="ChEBI" id="CHEBI:456216"/>
        <dbReference type="EC" id="2.7.1.15"/>
    </reaction>
</comment>
<reference evidence="14 15" key="1">
    <citation type="submission" date="2019-10" db="EMBL/GenBank/DDBJ databases">
        <title>Georgenia wutianyii sp. nov. and Georgenia yuyongxinii sp. nov. isolated from plateau pika (Ochotona curzoniae) in the Qinghai-Tibet plateau of China.</title>
        <authorList>
            <person name="Tian Z."/>
        </authorList>
    </citation>
    <scope>NUCLEOTIDE SEQUENCE [LARGE SCALE GENOMIC DNA]</scope>
    <source>
        <strain evidence="14 15">DSM 21501</strain>
    </source>
</reference>
<feature type="binding site" evidence="12">
    <location>
        <position position="282"/>
    </location>
    <ligand>
        <name>K(+)</name>
        <dbReference type="ChEBI" id="CHEBI:29103"/>
    </ligand>
</feature>
<keyword evidence="6 12" id="KW-0547">Nucleotide-binding</keyword>
<comment type="caution">
    <text evidence="12">Lacks conserved residue(s) required for the propagation of feature annotation.</text>
</comment>
<evidence type="ECO:0000256" key="3">
    <source>
        <dbReference type="ARBA" id="ARBA00016943"/>
    </source>
</evidence>
<dbReference type="Proteomes" id="UP000451860">
    <property type="component" value="Unassembled WGS sequence"/>
</dbReference>
<comment type="activity regulation">
    <text evidence="12">Activated by a monovalent cation that binds near, but not in, the active site. The most likely occupant of the site in vivo is potassium. Ion binding induces a conformational change that may alter substrate affinity.</text>
</comment>
<sequence>MGYQSADVAVVGSVNVDLVARVHRLPAPGETVSALAFDEFPGGKGSNQAVAASRLGRRVVFIGLTGTDQEARMVRSALEAEGVDVTALGEDSTAPTGRAVVLVDSGAENCIVVIPGANARVGPAHIESVSAVLASARVVVTQLEIPLETVLAAARSTVGTFVLNAAPARALPRELLDLVDVLVVNEVEYEAVAGRALSTDLARLADELAVGSLPRSLVITLGARGAIVADGPSISAIPAPAVDVVDTTGAGDTFIGALADALSRGEPLHAAAQWAVYAASTATGALGATTGMPRADEVLAAIRRCGEV</sequence>
<evidence type="ECO:0000256" key="2">
    <source>
        <dbReference type="ARBA" id="ARBA00012035"/>
    </source>
</evidence>
<dbReference type="GO" id="GO:0005829">
    <property type="term" value="C:cytosol"/>
    <property type="evidence" value="ECO:0007669"/>
    <property type="project" value="TreeGrafter"/>
</dbReference>
<dbReference type="GO" id="GO:0019303">
    <property type="term" value="P:D-ribose catabolic process"/>
    <property type="evidence" value="ECO:0007669"/>
    <property type="project" value="UniProtKB-UniRule"/>
</dbReference>
<feature type="binding site" evidence="12">
    <location>
        <begin position="15"/>
        <end position="17"/>
    </location>
    <ligand>
        <name>substrate</name>
    </ligand>
</feature>
<comment type="subcellular location">
    <subcellularLocation>
        <location evidence="12">Cytoplasm</location>
    </subcellularLocation>
</comment>
<feature type="binding site" evidence="12">
    <location>
        <position position="285"/>
    </location>
    <ligand>
        <name>K(+)</name>
        <dbReference type="ChEBI" id="CHEBI:29103"/>
    </ligand>
</feature>
<keyword evidence="9 12" id="KW-0460">Magnesium</keyword>
<evidence type="ECO:0000256" key="10">
    <source>
        <dbReference type="ARBA" id="ARBA00022958"/>
    </source>
</evidence>
<evidence type="ECO:0000256" key="9">
    <source>
        <dbReference type="ARBA" id="ARBA00022842"/>
    </source>
</evidence>
<evidence type="ECO:0000259" key="13">
    <source>
        <dbReference type="Pfam" id="PF00294"/>
    </source>
</evidence>
<feature type="binding site" evidence="12">
    <location>
        <position position="252"/>
    </location>
    <ligand>
        <name>substrate</name>
    </ligand>
</feature>
<feature type="binding site" evidence="12">
    <location>
        <begin position="43"/>
        <end position="47"/>
    </location>
    <ligand>
        <name>substrate</name>
    </ligand>
</feature>
<dbReference type="PROSITE" id="PS00584">
    <property type="entry name" value="PFKB_KINASES_2"/>
    <property type="match status" value="1"/>
</dbReference>
<keyword evidence="12" id="KW-0963">Cytoplasm</keyword>
<comment type="pathway">
    <text evidence="12">Carbohydrate metabolism; D-ribose degradation; D-ribose 5-phosphate from beta-D-ribopyranose: step 2/2.</text>
</comment>
<comment type="cofactor">
    <cofactor evidence="12">
        <name>Mg(2+)</name>
        <dbReference type="ChEBI" id="CHEBI:18420"/>
    </cofactor>
    <text evidence="12">Requires a divalent cation, most likely magnesium in vivo, as an electrophilic catalyst to aid phosphoryl group transfer. It is the chelate of the metal and the nucleotide that is the actual substrate.</text>
</comment>
<dbReference type="Pfam" id="PF00294">
    <property type="entry name" value="PfkB"/>
    <property type="match status" value="1"/>
</dbReference>
<feature type="binding site" evidence="12">
    <location>
        <begin position="220"/>
        <end position="225"/>
    </location>
    <ligand>
        <name>ATP</name>
        <dbReference type="ChEBI" id="CHEBI:30616"/>
    </ligand>
</feature>
<keyword evidence="7 12" id="KW-0418">Kinase</keyword>
<accession>A0A7J5UTS5</accession>
<keyword evidence="15" id="KW-1185">Reference proteome</keyword>
<dbReference type="PRINTS" id="PR00990">
    <property type="entry name" value="RIBOKINASE"/>
</dbReference>
<protein>
    <recommendedName>
        <fullName evidence="3 12">Ribokinase</fullName>
        <shortName evidence="12">RK</shortName>
        <ecNumber evidence="2 12">2.7.1.15</ecNumber>
    </recommendedName>
</protein>
<dbReference type="UniPathway" id="UPA00916">
    <property type="reaction ID" value="UER00889"/>
</dbReference>
<gene>
    <name evidence="12" type="primary">rbsK</name>
    <name evidence="14" type="ORF">GB883_02640</name>
</gene>
<dbReference type="InterPro" id="IPR011611">
    <property type="entry name" value="PfkB_dom"/>
</dbReference>
<evidence type="ECO:0000256" key="5">
    <source>
        <dbReference type="ARBA" id="ARBA00022723"/>
    </source>
</evidence>
<dbReference type="PANTHER" id="PTHR10584:SF166">
    <property type="entry name" value="RIBOKINASE"/>
    <property type="match status" value="1"/>
</dbReference>
<feature type="binding site" evidence="12">
    <location>
        <position position="287"/>
    </location>
    <ligand>
        <name>K(+)</name>
        <dbReference type="ChEBI" id="CHEBI:29103"/>
    </ligand>
</feature>
<organism evidence="14 15">
    <name type="scientific">Georgenia thermotolerans</name>
    <dbReference type="NCBI Taxonomy" id="527326"/>
    <lineage>
        <taxon>Bacteria</taxon>
        <taxon>Bacillati</taxon>
        <taxon>Actinomycetota</taxon>
        <taxon>Actinomycetes</taxon>
        <taxon>Micrococcales</taxon>
        <taxon>Bogoriellaceae</taxon>
        <taxon>Georgenia</taxon>
    </lineage>
</organism>
<dbReference type="Gene3D" id="3.40.1190.20">
    <property type="match status" value="1"/>
</dbReference>
<feature type="binding site" evidence="12">
    <location>
        <position position="246"/>
    </location>
    <ligand>
        <name>K(+)</name>
        <dbReference type="ChEBI" id="CHEBI:29103"/>
    </ligand>
</feature>
<dbReference type="GO" id="GO:0005524">
    <property type="term" value="F:ATP binding"/>
    <property type="evidence" value="ECO:0007669"/>
    <property type="project" value="UniProtKB-UniRule"/>
</dbReference>
<comment type="function">
    <text evidence="12">Catalyzes the phosphorylation of ribose at O-5 in a reaction requiring ATP and magnesium. The resulting D-ribose-5-phosphate can then be used either for sythesis of nucleotides, histidine, and tryptophan, or as a component of the pentose phosphate pathway.</text>
</comment>
<keyword evidence="10 12" id="KW-0630">Potassium</keyword>
<dbReference type="InterPro" id="IPR011877">
    <property type="entry name" value="Ribokinase"/>
</dbReference>
<keyword evidence="4 12" id="KW-0808">Transferase</keyword>
<dbReference type="EC" id="2.7.1.15" evidence="2 12"/>
<dbReference type="HAMAP" id="MF_01987">
    <property type="entry name" value="Ribokinase"/>
    <property type="match status" value="1"/>
</dbReference>
<evidence type="ECO:0000256" key="7">
    <source>
        <dbReference type="ARBA" id="ARBA00022777"/>
    </source>
</evidence>
<dbReference type="InterPro" id="IPR002139">
    <property type="entry name" value="Ribo/fructo_kinase"/>
</dbReference>
<name>A0A7J5UTS5_9MICO</name>
<comment type="caution">
    <text evidence="14">The sequence shown here is derived from an EMBL/GenBank/DDBJ whole genome shotgun (WGS) entry which is preliminary data.</text>
</comment>
<dbReference type="PANTHER" id="PTHR10584">
    <property type="entry name" value="SUGAR KINASE"/>
    <property type="match status" value="1"/>
</dbReference>
<dbReference type="InterPro" id="IPR002173">
    <property type="entry name" value="Carboh/pur_kinase_PfkB_CS"/>
</dbReference>
<evidence type="ECO:0000256" key="1">
    <source>
        <dbReference type="ARBA" id="ARBA00005380"/>
    </source>
</evidence>
<dbReference type="GO" id="GO:0004747">
    <property type="term" value="F:ribokinase activity"/>
    <property type="evidence" value="ECO:0007669"/>
    <property type="project" value="UniProtKB-UniRule"/>
</dbReference>
<keyword evidence="8 12" id="KW-0067">ATP-binding</keyword>
<feature type="binding site" evidence="12">
    <location>
        <position position="248"/>
    </location>
    <ligand>
        <name>K(+)</name>
        <dbReference type="ChEBI" id="CHEBI:29103"/>
    </ligand>
</feature>
<evidence type="ECO:0000256" key="8">
    <source>
        <dbReference type="ARBA" id="ARBA00022840"/>
    </source>
</evidence>
<dbReference type="AlphaFoldDB" id="A0A7J5UTS5"/>
<dbReference type="OrthoDB" id="9775849at2"/>
<evidence type="ECO:0000313" key="15">
    <source>
        <dbReference type="Proteomes" id="UP000451860"/>
    </source>
</evidence>
<keyword evidence="11 12" id="KW-0119">Carbohydrate metabolism</keyword>
<comment type="similarity">
    <text evidence="12">Belongs to the carbohydrate kinase PfkB family. Ribokinase subfamily.</text>
</comment>
<dbReference type="GO" id="GO:0046872">
    <property type="term" value="F:metal ion binding"/>
    <property type="evidence" value="ECO:0007669"/>
    <property type="project" value="UniProtKB-KW"/>
</dbReference>
<dbReference type="RefSeq" id="WP_152202633.1">
    <property type="nucleotide sequence ID" value="NZ_VUKF01000016.1"/>
</dbReference>
<proteinExistence type="inferred from homology"/>
<comment type="subunit">
    <text evidence="12">Homodimer.</text>
</comment>
<comment type="similarity">
    <text evidence="1">Belongs to the carbohydrate kinase pfkB family.</text>
</comment>
<feature type="domain" description="Carbohydrate kinase PfkB" evidence="13">
    <location>
        <begin position="6"/>
        <end position="293"/>
    </location>
</feature>
<evidence type="ECO:0000256" key="11">
    <source>
        <dbReference type="ARBA" id="ARBA00023277"/>
    </source>
</evidence>
<keyword evidence="5 12" id="KW-0479">Metal-binding</keyword>
<evidence type="ECO:0000256" key="6">
    <source>
        <dbReference type="ARBA" id="ARBA00022741"/>
    </source>
</evidence>
<feature type="active site" description="Proton acceptor" evidence="12">
    <location>
        <position position="252"/>
    </location>
</feature>
<dbReference type="InterPro" id="IPR029056">
    <property type="entry name" value="Ribokinase-like"/>
</dbReference>
<dbReference type="CDD" id="cd01174">
    <property type="entry name" value="ribokinase"/>
    <property type="match status" value="1"/>
</dbReference>